<dbReference type="GO" id="GO:1990758">
    <property type="term" value="P:mitotic sister chromatid biorientation"/>
    <property type="evidence" value="ECO:0007669"/>
    <property type="project" value="TreeGrafter"/>
</dbReference>
<dbReference type="OMA" id="WRMKLQE"/>
<feature type="compositionally biased region" description="Polar residues" evidence="2">
    <location>
        <begin position="228"/>
        <end position="251"/>
    </location>
</feature>
<sequence>MSSYTRDPSNVARVRARRSLAQMPHRGSGIDLDKENMTTDLSSVQKQSNIPSRTLGKDKRSRSKSLGPGGLDLLKNNGSDRRKSTAAVQLKSILKPTIPVSPISHIPSFAETRRKTPNRDGFGNGHKSSGNGDLLIDFSTPAAPVVGTDSLINPFDNFNPVPPSRAKDLAAQREREEKERIEREREKKKAILEQRAARRKSMANRRVSFAPEATLHTWNVVELMEDSTASTGANTTRRNSSLMASNTNQGSDDSEPASSPGKYGLEDVNPPQSAAHLEELADEAFSSSPFSGGSAAENDIGFPEGNIEMGSDSLSSGPEDESTSMSMDNATEQPLSSDPSDSSPSSSSLDRSLKKAAEAAGTRGIEFDENGDLSMEFTSHEIVGAFQPWVKKGSSAKFDAEDLTSRFDQENIGSARLTVSNSTRAGQMNEDDGDMSMDITKPVGGILRRKSSMANDSSEKSRPYLQYQKYDYQQASRRTSAVTNLGDQTMEFTNVIGGIKSASPKKPDTESNIDTDEEMTMEFTNVLGGVLNKQKLDNTNNYVSQEDPKYSYEDEGDVTYPDLGEVDMEMTGAVGGILPPIEERTEPSDDGTMGMDMTNAVGKILAPFQVNNPKGKSRIFDEYEESPPSSPFQENIPVSPVRAPLPPHADLVTSEGGSPLRTIPRLNSTSHRPSSSPRRSVSQQSSPSRSLSTPSKQRSPRAAGPVTPATPEGSPIKPKSRSASPQKRHTLQTNQPPVKPIPASLFQKNSLTGQSTPTFVLKALNPSVHGISEGRGSPRVAEILDKRRSIGDDAQDFVLKPTPSRGVKFDDLLKPEIEKGNEESLLPRTSQESEKETTLNLRELISSLTPKKNKLKGRKSLHVGAARGLLGKRPAELDMDDIDEDLTPNKRLRGRESSPVKNIKLPAPPSKVDTIGRSSQLSRHYDRSVSPFINKNNSPAKQTPSTNDFAVHTPTDPVPMEEEEVKVADDSLPIGTNTQVEAMKLSDFLEMTNIHFMELTTTKRRHTIAPGSPDKRGIETLQSAKEFGLEDRVAAGFCTLPMLELYQHSCRELKSYISEGRRIIRSIEAETYAENPPLFQEYITATPDIRLLMDNQFRNVKAHARLLSKEMWYEWRMKLLEGLKQGLDRHVDEMKQDDAFLSRKEHILAKVVPGLIEKHTKLEIDSQNLQKVMDDLENCDQEELRDARKKLLAVESELSACKDKYNHARGRLEEKSDLLEKAQARKEELLQQIREAESIKEECRGWDGKEVRVLHDSVRSLEKQTGWAILSAKPSVDAVEGTSLVMRYSGELQLNCNPSHIRARSQELTEGRRRISRHSTLPLTLTYAPKGNGAQSAAVKPSPECALILNAIRMQASVAMLSPVSLKQLLRSIGRTWETAKALQEEIRMLGYCGIISVKPVGTGSIRSEPIQLKVRCTLLGSAKGKTIPGGTDQPKKKEQTERARVDIDFTVKPKALDNYADGPHIGVVLDSDVTGSRVYGFEKSNDPQTRDVQINDLLAKLMDKPTQSFGSGLWRATVRAVEKKVFHL</sequence>
<dbReference type="OrthoDB" id="5592879at2759"/>
<dbReference type="Pfam" id="PF15402">
    <property type="entry name" value="MELT_2"/>
    <property type="match status" value="6"/>
</dbReference>
<feature type="compositionally biased region" description="Basic and acidic residues" evidence="2">
    <location>
        <begin position="165"/>
        <end position="188"/>
    </location>
</feature>
<feature type="region of interest" description="Disordered" evidence="2">
    <location>
        <begin position="880"/>
        <end position="949"/>
    </location>
</feature>
<evidence type="ECO:0000313" key="5">
    <source>
        <dbReference type="Proteomes" id="UP000002669"/>
    </source>
</evidence>
<dbReference type="SMART" id="SM00787">
    <property type="entry name" value="Spc7"/>
    <property type="match status" value="1"/>
</dbReference>
<dbReference type="InterPro" id="IPR013253">
    <property type="entry name" value="Spc7_domain"/>
</dbReference>
<name>E4V388_ARTGP</name>
<feature type="compositionally biased region" description="Polar residues" evidence="2">
    <location>
        <begin position="323"/>
        <end position="333"/>
    </location>
</feature>
<dbReference type="SMART" id="SM01315">
    <property type="entry name" value="Spc7_N"/>
    <property type="match status" value="1"/>
</dbReference>
<feature type="region of interest" description="Disordered" evidence="2">
    <location>
        <begin position="607"/>
        <end position="743"/>
    </location>
</feature>
<dbReference type="PANTHER" id="PTHR28260">
    <property type="entry name" value="SPINDLE POLE BODY COMPONENT SPC105"/>
    <property type="match status" value="1"/>
</dbReference>
<evidence type="ECO:0000256" key="2">
    <source>
        <dbReference type="SAM" id="MobiDB-lite"/>
    </source>
</evidence>
<dbReference type="STRING" id="535722.E4V388"/>
<feature type="domain" description="Spc7 kinetochore protein" evidence="3">
    <location>
        <begin position="974"/>
        <end position="1297"/>
    </location>
</feature>
<feature type="region of interest" description="Disordered" evidence="2">
    <location>
        <begin position="1"/>
        <end position="85"/>
    </location>
</feature>
<dbReference type="GO" id="GO:0000776">
    <property type="term" value="C:kinetochore"/>
    <property type="evidence" value="ECO:0007669"/>
    <property type="project" value="TreeGrafter"/>
</dbReference>
<dbReference type="HOGENOM" id="CLU_002533_1_0_1"/>
<feature type="region of interest" description="Disordered" evidence="2">
    <location>
        <begin position="228"/>
        <end position="270"/>
    </location>
</feature>
<dbReference type="GeneID" id="10025464"/>
<feature type="compositionally biased region" description="Polar residues" evidence="2">
    <location>
        <begin position="38"/>
        <end position="52"/>
    </location>
</feature>
<evidence type="ECO:0000313" key="4">
    <source>
        <dbReference type="EMBL" id="EFR04462.1"/>
    </source>
</evidence>
<dbReference type="InterPro" id="IPR040850">
    <property type="entry name" value="Knl1_RWD_C"/>
</dbReference>
<evidence type="ECO:0000256" key="1">
    <source>
        <dbReference type="SAM" id="Coils"/>
    </source>
</evidence>
<feature type="compositionally biased region" description="Polar residues" evidence="2">
    <location>
        <begin position="931"/>
        <end position="948"/>
    </location>
</feature>
<keyword evidence="5" id="KW-1185">Reference proteome</keyword>
<dbReference type="eggNOG" id="ENOG502S20P">
    <property type="taxonomic scope" value="Eukaryota"/>
</dbReference>
<dbReference type="RefSeq" id="XP_003170225.1">
    <property type="nucleotide sequence ID" value="XM_003170177.1"/>
</dbReference>
<dbReference type="EMBL" id="DS989828">
    <property type="protein sequence ID" value="EFR04462.1"/>
    <property type="molecule type" value="Genomic_DNA"/>
</dbReference>
<feature type="compositionally biased region" description="Low complexity" evidence="2">
    <location>
        <begin position="284"/>
        <end position="296"/>
    </location>
</feature>
<reference evidence="5" key="1">
    <citation type="journal article" date="2012" name="MBio">
        <title>Comparative genome analysis of Trichophyton rubrum and related dermatophytes reveals candidate genes involved in infection.</title>
        <authorList>
            <person name="Martinez D.A."/>
            <person name="Oliver B.G."/>
            <person name="Graeser Y."/>
            <person name="Goldberg J.M."/>
            <person name="Li W."/>
            <person name="Martinez-Rossi N.M."/>
            <person name="Monod M."/>
            <person name="Shelest E."/>
            <person name="Barton R.C."/>
            <person name="Birch E."/>
            <person name="Brakhage A.A."/>
            <person name="Chen Z."/>
            <person name="Gurr S.J."/>
            <person name="Heiman D."/>
            <person name="Heitman J."/>
            <person name="Kosti I."/>
            <person name="Rossi A."/>
            <person name="Saif S."/>
            <person name="Samalova M."/>
            <person name="Saunders C.W."/>
            <person name="Shea T."/>
            <person name="Summerbell R.C."/>
            <person name="Xu J."/>
            <person name="Young S."/>
            <person name="Zeng Q."/>
            <person name="Birren B.W."/>
            <person name="Cuomo C.A."/>
            <person name="White T.C."/>
        </authorList>
    </citation>
    <scope>NUCLEOTIDE SEQUENCE [LARGE SCALE GENOMIC DNA]</scope>
    <source>
        <strain evidence="5">ATCC MYA-4604 / CBS 118893</strain>
    </source>
</reference>
<feature type="compositionally biased region" description="Polar residues" evidence="2">
    <location>
        <begin position="721"/>
        <end position="736"/>
    </location>
</feature>
<dbReference type="GO" id="GO:0034501">
    <property type="term" value="P:protein localization to kinetochore"/>
    <property type="evidence" value="ECO:0007669"/>
    <property type="project" value="TreeGrafter"/>
</dbReference>
<feature type="coiled-coil region" evidence="1">
    <location>
        <begin position="1184"/>
        <end position="1242"/>
    </location>
</feature>
<evidence type="ECO:0000259" key="3">
    <source>
        <dbReference type="SMART" id="SM00787"/>
    </source>
</evidence>
<feature type="region of interest" description="Disordered" evidence="2">
    <location>
        <begin position="157"/>
        <end position="188"/>
    </location>
</feature>
<gene>
    <name evidence="4" type="ORF">MGYG_07470</name>
</gene>
<dbReference type="VEuPathDB" id="FungiDB:MGYG_07470"/>
<dbReference type="Pfam" id="PF08317">
    <property type="entry name" value="Spc7"/>
    <property type="match status" value="1"/>
</dbReference>
<dbReference type="InterPro" id="IPR033338">
    <property type="entry name" value="Spc105/Spc7"/>
</dbReference>
<accession>E4V388</accession>
<keyword evidence="1" id="KW-0175">Coiled coil</keyword>
<feature type="compositionally biased region" description="Low complexity" evidence="2">
    <location>
        <begin position="668"/>
        <end position="695"/>
    </location>
</feature>
<feature type="compositionally biased region" description="Low complexity" evidence="2">
    <location>
        <begin position="334"/>
        <end position="350"/>
    </location>
</feature>
<proteinExistence type="predicted"/>
<protein>
    <recommendedName>
        <fullName evidence="3">Spc7 kinetochore protein domain-containing protein</fullName>
    </recommendedName>
</protein>
<dbReference type="Proteomes" id="UP000002669">
    <property type="component" value="Unassembled WGS sequence"/>
</dbReference>
<organism evidence="5">
    <name type="scientific">Arthroderma gypseum (strain ATCC MYA-4604 / CBS 118893)</name>
    <name type="common">Microsporum gypseum</name>
    <dbReference type="NCBI Taxonomy" id="535722"/>
    <lineage>
        <taxon>Eukaryota</taxon>
        <taxon>Fungi</taxon>
        <taxon>Dikarya</taxon>
        <taxon>Ascomycota</taxon>
        <taxon>Pezizomycotina</taxon>
        <taxon>Eurotiomycetes</taxon>
        <taxon>Eurotiomycetidae</taxon>
        <taxon>Onygenales</taxon>
        <taxon>Arthrodermataceae</taxon>
        <taxon>Nannizzia</taxon>
    </lineage>
</organism>
<dbReference type="PANTHER" id="PTHR28260:SF1">
    <property type="entry name" value="SPINDLE POLE BODY COMPONENT SPC105"/>
    <property type="match status" value="1"/>
</dbReference>
<dbReference type="InParanoid" id="E4V388"/>
<dbReference type="GO" id="GO:0007094">
    <property type="term" value="P:mitotic spindle assembly checkpoint signaling"/>
    <property type="evidence" value="ECO:0007669"/>
    <property type="project" value="TreeGrafter"/>
</dbReference>
<feature type="region of interest" description="Disordered" evidence="2">
    <location>
        <begin position="283"/>
        <end position="369"/>
    </location>
</feature>
<dbReference type="Pfam" id="PF18210">
    <property type="entry name" value="Knl1_RWD_C"/>
    <property type="match status" value="1"/>
</dbReference>